<organism evidence="2 3">
    <name type="scientific">Adineta steineri</name>
    <dbReference type="NCBI Taxonomy" id="433720"/>
    <lineage>
        <taxon>Eukaryota</taxon>
        <taxon>Metazoa</taxon>
        <taxon>Spiralia</taxon>
        <taxon>Gnathifera</taxon>
        <taxon>Rotifera</taxon>
        <taxon>Eurotatoria</taxon>
        <taxon>Bdelloidea</taxon>
        <taxon>Adinetida</taxon>
        <taxon>Adinetidae</taxon>
        <taxon>Adineta</taxon>
    </lineage>
</organism>
<protein>
    <submittedName>
        <fullName evidence="2">Uncharacterized protein</fullName>
    </submittedName>
</protein>
<dbReference type="AlphaFoldDB" id="A0A819NQ49"/>
<evidence type="ECO:0000313" key="2">
    <source>
        <dbReference type="EMBL" id="CAF4001847.1"/>
    </source>
</evidence>
<evidence type="ECO:0000256" key="1">
    <source>
        <dbReference type="SAM" id="SignalP"/>
    </source>
</evidence>
<accession>A0A819NQ49</accession>
<keyword evidence="1" id="KW-0732">Signal</keyword>
<comment type="caution">
    <text evidence="2">The sequence shown here is derived from an EMBL/GenBank/DDBJ whole genome shotgun (WGS) entry which is preliminary data.</text>
</comment>
<proteinExistence type="predicted"/>
<feature type="signal peptide" evidence="1">
    <location>
        <begin position="1"/>
        <end position="20"/>
    </location>
</feature>
<dbReference type="Proteomes" id="UP000663881">
    <property type="component" value="Unassembled WGS sequence"/>
</dbReference>
<name>A0A819NQ49_9BILA</name>
<feature type="chain" id="PRO_5032531367" evidence="1">
    <location>
        <begin position="21"/>
        <end position="298"/>
    </location>
</feature>
<sequence>MLRFIVFILLSSISTQLVDGLVCASACDYSSNLGHIVLPSCNTTDRPASEQSCQVVLTIDYITGAITGQFNPATPPKPANFDAVTIFLLYAESANLTISLDCSTSDECDLLFAKNVLNSDWTKVQTQIKLLRSDLADKLFNSTDLRPGETCPPNQPCSGQGFCQTVFQHWSDTPHPVFVSTCTNSTAQPALTWIQALDQAKVGDIMLYTCNKPACALQDSVQSSAQIIAQNYVLPFNVTIPITTTTITTATTTTPAFTMSTTSTTSTTAETTTTTHSAASSTFLSITSWSILQINQHK</sequence>
<reference evidence="2" key="1">
    <citation type="submission" date="2021-02" db="EMBL/GenBank/DDBJ databases">
        <authorList>
            <person name="Nowell W R."/>
        </authorList>
    </citation>
    <scope>NUCLEOTIDE SEQUENCE</scope>
</reference>
<evidence type="ECO:0000313" key="3">
    <source>
        <dbReference type="Proteomes" id="UP000663881"/>
    </source>
</evidence>
<dbReference type="EMBL" id="CAJOAY010003098">
    <property type="protein sequence ID" value="CAF4001847.1"/>
    <property type="molecule type" value="Genomic_DNA"/>
</dbReference>
<gene>
    <name evidence="2" type="ORF">OKA104_LOCUS29832</name>
</gene>